<dbReference type="PANTHER" id="PTHR44846">
    <property type="entry name" value="MANNOSYL-D-GLYCERATE TRANSPORT/METABOLISM SYSTEM REPRESSOR MNGR-RELATED"/>
    <property type="match status" value="1"/>
</dbReference>
<dbReference type="SMART" id="SM00866">
    <property type="entry name" value="UTRA"/>
    <property type="match status" value="1"/>
</dbReference>
<evidence type="ECO:0000313" key="6">
    <source>
        <dbReference type="EMBL" id="PVH30254.1"/>
    </source>
</evidence>
<dbReference type="CDD" id="cd07377">
    <property type="entry name" value="WHTH_GntR"/>
    <property type="match status" value="1"/>
</dbReference>
<dbReference type="FunFam" id="1.10.10.10:FF:000079">
    <property type="entry name" value="GntR family transcriptional regulator"/>
    <property type="match status" value="1"/>
</dbReference>
<sequence>MSRRPTPTSEQRANGEVALSLGQQVRNHVLSRIDSGEWPEGSRIPSEAKLVEQLGISRMTIHIALRDLSAEGVLLRKQGAGTFVAPRRNQSTFLELRNIHTEIEGRGNQHTTDIILMETLDCSMSVATEMNIPAGSPVFHAILVHRENDRPVQVEDRYVNMRYAPDFLDQDYTKITPYEHLMAAGALQEVEHVIQAIPAEESIARLLELNIGEPVLLLRRRTWSRDMIASSARLSHPGARFSLAGRMTT</sequence>
<dbReference type="Gene3D" id="1.10.10.10">
    <property type="entry name" value="Winged helix-like DNA-binding domain superfamily/Winged helix DNA-binding domain"/>
    <property type="match status" value="1"/>
</dbReference>
<evidence type="ECO:0000259" key="5">
    <source>
        <dbReference type="PROSITE" id="PS50949"/>
    </source>
</evidence>
<evidence type="ECO:0000256" key="4">
    <source>
        <dbReference type="NCBIfam" id="TIGR02018"/>
    </source>
</evidence>
<dbReference type="SMART" id="SM00345">
    <property type="entry name" value="HTH_GNTR"/>
    <property type="match status" value="1"/>
</dbReference>
<reference evidence="6 7" key="1">
    <citation type="submission" date="2018-04" db="EMBL/GenBank/DDBJ databases">
        <title>Pararhodobacter oceanense sp. nov., isolated from marine intertidal sediment.</title>
        <authorList>
            <person name="Wang X.-L."/>
            <person name="Du Z.-J."/>
        </authorList>
    </citation>
    <scope>NUCLEOTIDE SEQUENCE [LARGE SCALE GENOMIC DNA]</scope>
    <source>
        <strain evidence="6 7">AM505</strain>
    </source>
</reference>
<dbReference type="GO" id="GO:0045892">
    <property type="term" value="P:negative regulation of DNA-templated transcription"/>
    <property type="evidence" value="ECO:0007669"/>
    <property type="project" value="UniProtKB-UniRule"/>
</dbReference>
<dbReference type="InterPro" id="IPR010248">
    <property type="entry name" value="His_ut_repres"/>
</dbReference>
<dbReference type="SUPFAM" id="SSF46785">
    <property type="entry name" value="Winged helix' DNA-binding domain"/>
    <property type="match status" value="1"/>
</dbReference>
<dbReference type="AlphaFoldDB" id="A0A2T8HXY5"/>
<dbReference type="Pfam" id="PF07702">
    <property type="entry name" value="UTRA"/>
    <property type="match status" value="1"/>
</dbReference>
<proteinExistence type="predicted"/>
<dbReference type="InterPro" id="IPR036388">
    <property type="entry name" value="WH-like_DNA-bd_sf"/>
</dbReference>
<evidence type="ECO:0000256" key="1">
    <source>
        <dbReference type="ARBA" id="ARBA00023015"/>
    </source>
</evidence>
<keyword evidence="7" id="KW-1185">Reference proteome</keyword>
<gene>
    <name evidence="6" type="primary">hutC</name>
    <name evidence="6" type="ORF">DDE20_01440</name>
</gene>
<dbReference type="PANTHER" id="PTHR44846:SF16">
    <property type="entry name" value="TRANSCRIPTIONAL REGULATOR PHNF-RELATED"/>
    <property type="match status" value="1"/>
</dbReference>
<organism evidence="6 7">
    <name type="scientific">Pararhodobacter oceanensis</name>
    <dbReference type="NCBI Taxonomy" id="2172121"/>
    <lineage>
        <taxon>Bacteria</taxon>
        <taxon>Pseudomonadati</taxon>
        <taxon>Pseudomonadota</taxon>
        <taxon>Alphaproteobacteria</taxon>
        <taxon>Rhodobacterales</taxon>
        <taxon>Paracoccaceae</taxon>
        <taxon>Pararhodobacter</taxon>
    </lineage>
</organism>
<dbReference type="NCBIfam" id="TIGR02018">
    <property type="entry name" value="his_ut_repres"/>
    <property type="match status" value="1"/>
</dbReference>
<name>A0A2T8HXY5_9RHOB</name>
<feature type="domain" description="HTH gntR-type" evidence="5">
    <location>
        <begin position="19"/>
        <end position="87"/>
    </location>
</feature>
<keyword evidence="1" id="KW-0805">Transcription regulation</keyword>
<keyword evidence="3" id="KW-0804">Transcription</keyword>
<dbReference type="InterPro" id="IPR011663">
    <property type="entry name" value="UTRA"/>
</dbReference>
<dbReference type="RefSeq" id="WP_116556662.1">
    <property type="nucleotide sequence ID" value="NZ_QDKM01000001.1"/>
</dbReference>
<keyword evidence="2" id="KW-0238">DNA-binding</keyword>
<evidence type="ECO:0000256" key="3">
    <source>
        <dbReference type="ARBA" id="ARBA00023163"/>
    </source>
</evidence>
<dbReference type="InterPro" id="IPR000524">
    <property type="entry name" value="Tscrpt_reg_HTH_GntR"/>
</dbReference>
<dbReference type="InterPro" id="IPR028978">
    <property type="entry name" value="Chorismate_lyase_/UTRA_dom_sf"/>
</dbReference>
<dbReference type="PRINTS" id="PR00035">
    <property type="entry name" value="HTHGNTR"/>
</dbReference>
<dbReference type="Pfam" id="PF00392">
    <property type="entry name" value="GntR"/>
    <property type="match status" value="1"/>
</dbReference>
<dbReference type="InterPro" id="IPR050679">
    <property type="entry name" value="Bact_HTH_transcr_reg"/>
</dbReference>
<dbReference type="GO" id="GO:0006547">
    <property type="term" value="P:L-histidine metabolic process"/>
    <property type="evidence" value="ECO:0007669"/>
    <property type="project" value="UniProtKB-UniRule"/>
</dbReference>
<dbReference type="GO" id="GO:0003677">
    <property type="term" value="F:DNA binding"/>
    <property type="evidence" value="ECO:0007669"/>
    <property type="project" value="UniProtKB-UniRule"/>
</dbReference>
<comment type="caution">
    <text evidence="6">The sequence shown here is derived from an EMBL/GenBank/DDBJ whole genome shotgun (WGS) entry which is preliminary data.</text>
</comment>
<dbReference type="Proteomes" id="UP000245911">
    <property type="component" value="Unassembled WGS sequence"/>
</dbReference>
<protein>
    <recommendedName>
        <fullName evidence="4">Histidine utilization repressor</fullName>
    </recommendedName>
</protein>
<dbReference type="InterPro" id="IPR036390">
    <property type="entry name" value="WH_DNA-bd_sf"/>
</dbReference>
<dbReference type="GO" id="GO:0003700">
    <property type="term" value="F:DNA-binding transcription factor activity"/>
    <property type="evidence" value="ECO:0007669"/>
    <property type="project" value="UniProtKB-UniRule"/>
</dbReference>
<dbReference type="Gene3D" id="3.40.1410.10">
    <property type="entry name" value="Chorismate lyase-like"/>
    <property type="match status" value="1"/>
</dbReference>
<dbReference type="EMBL" id="QDKM01000001">
    <property type="protein sequence ID" value="PVH30254.1"/>
    <property type="molecule type" value="Genomic_DNA"/>
</dbReference>
<accession>A0A2T8HXY5</accession>
<dbReference type="PROSITE" id="PS50949">
    <property type="entry name" value="HTH_GNTR"/>
    <property type="match status" value="1"/>
</dbReference>
<evidence type="ECO:0000313" key="7">
    <source>
        <dbReference type="Proteomes" id="UP000245911"/>
    </source>
</evidence>
<evidence type="ECO:0000256" key="2">
    <source>
        <dbReference type="ARBA" id="ARBA00023125"/>
    </source>
</evidence>
<dbReference type="OrthoDB" id="9808698at2"/>
<dbReference type="SUPFAM" id="SSF64288">
    <property type="entry name" value="Chorismate lyase-like"/>
    <property type="match status" value="1"/>
</dbReference>